<dbReference type="PANTHER" id="PTHR30622:SF3">
    <property type="entry name" value="UNDECAPRENYL-DIPHOSPHATASE"/>
    <property type="match status" value="1"/>
</dbReference>
<dbReference type="NCBIfam" id="NF001391">
    <property type="entry name" value="PRK00281.1-5"/>
    <property type="match status" value="1"/>
</dbReference>
<evidence type="ECO:0000256" key="15">
    <source>
        <dbReference type="ARBA" id="ARBA00032932"/>
    </source>
</evidence>
<evidence type="ECO:0000256" key="7">
    <source>
        <dbReference type="ARBA" id="ARBA00022801"/>
    </source>
</evidence>
<keyword evidence="13 17" id="KW-0961">Cell wall biogenesis/degradation</keyword>
<feature type="transmembrane region" description="Helical" evidence="17">
    <location>
        <begin position="222"/>
        <end position="244"/>
    </location>
</feature>
<sequence>MGFIEYLKVIFLGFVEGITEWLPVSSTGHMILVDEFIKLNMSASFMEMFFVVIQLGAILAVIFMFWNKIFPFEFKGGFKIKQDTMNLWFKIIVACLPAAVIGLAFDDWLDEHFYNYQTVALMLIIYGVLFIVIENRNKGRKPVVTNLSQITYKFALMVGVFQLLALVPGTSRSGATILGAILIGASRYVASEFTFFLAIPVMFGASLLKLVKFGFAFTSAELITLALGSFVAFVVSIFAIKFLMGYIKKHDFKVFGWYRIILGIVVLAYFFFFGA</sequence>
<feature type="transmembrane region" description="Helical" evidence="17">
    <location>
        <begin position="154"/>
        <end position="183"/>
    </location>
</feature>
<reference evidence="18 19" key="1">
    <citation type="journal article" date="2019" name="Nat. Med.">
        <title>A library of human gut bacterial isolates paired with longitudinal multiomics data enables mechanistic microbiome research.</title>
        <authorList>
            <person name="Poyet M."/>
            <person name="Groussin M."/>
            <person name="Gibbons S.M."/>
            <person name="Avila-Pacheco J."/>
            <person name="Jiang X."/>
            <person name="Kearney S.M."/>
            <person name="Perrotta A.R."/>
            <person name="Berdy B."/>
            <person name="Zhao S."/>
            <person name="Lieberman T.D."/>
            <person name="Swanson P.K."/>
            <person name="Smith M."/>
            <person name="Roesemann S."/>
            <person name="Alexander J.E."/>
            <person name="Rich S.A."/>
            <person name="Livny J."/>
            <person name="Vlamakis H."/>
            <person name="Clish C."/>
            <person name="Bullock K."/>
            <person name="Deik A."/>
            <person name="Scott J."/>
            <person name="Pierce K.A."/>
            <person name="Xavier R.J."/>
            <person name="Alm E.J."/>
        </authorList>
    </citation>
    <scope>NUCLEOTIDE SEQUENCE [LARGE SCALE GENOMIC DNA]</scope>
    <source>
        <strain evidence="18 19">BIOML-A198</strain>
    </source>
</reference>
<dbReference type="PANTHER" id="PTHR30622">
    <property type="entry name" value="UNDECAPRENYL-DIPHOSPHATASE"/>
    <property type="match status" value="1"/>
</dbReference>
<name>A0A9X5AP54_9FIRM</name>
<evidence type="ECO:0000313" key="19">
    <source>
        <dbReference type="Proteomes" id="UP000487649"/>
    </source>
</evidence>
<feature type="transmembrane region" description="Helical" evidence="17">
    <location>
        <begin position="256"/>
        <end position="274"/>
    </location>
</feature>
<comment type="catalytic activity">
    <reaction evidence="16 17">
        <text>di-trans,octa-cis-undecaprenyl diphosphate + H2O = di-trans,octa-cis-undecaprenyl phosphate + phosphate + H(+)</text>
        <dbReference type="Rhea" id="RHEA:28094"/>
        <dbReference type="ChEBI" id="CHEBI:15377"/>
        <dbReference type="ChEBI" id="CHEBI:15378"/>
        <dbReference type="ChEBI" id="CHEBI:43474"/>
        <dbReference type="ChEBI" id="CHEBI:58405"/>
        <dbReference type="ChEBI" id="CHEBI:60392"/>
        <dbReference type="EC" id="3.6.1.27"/>
    </reaction>
</comment>
<dbReference type="NCBIfam" id="NF001389">
    <property type="entry name" value="PRK00281.1-2"/>
    <property type="match status" value="1"/>
</dbReference>
<evidence type="ECO:0000256" key="2">
    <source>
        <dbReference type="ARBA" id="ARBA00010621"/>
    </source>
</evidence>
<evidence type="ECO:0000256" key="11">
    <source>
        <dbReference type="ARBA" id="ARBA00023136"/>
    </source>
</evidence>
<keyword evidence="11 17" id="KW-0472">Membrane</keyword>
<gene>
    <name evidence="17" type="primary">uppP</name>
    <name evidence="18" type="ORF">GMA92_07000</name>
</gene>
<evidence type="ECO:0000256" key="8">
    <source>
        <dbReference type="ARBA" id="ARBA00022960"/>
    </source>
</evidence>
<dbReference type="GO" id="GO:0008360">
    <property type="term" value="P:regulation of cell shape"/>
    <property type="evidence" value="ECO:0007669"/>
    <property type="project" value="UniProtKB-KW"/>
</dbReference>
<accession>A0A9X5AP54</accession>
<proteinExistence type="inferred from homology"/>
<comment type="function">
    <text evidence="17">Catalyzes the dephosphorylation of undecaprenyl diphosphate (UPP). Confers resistance to bacitracin.</text>
</comment>
<protein>
    <recommendedName>
        <fullName evidence="4 17">Undecaprenyl-diphosphatase</fullName>
        <ecNumber evidence="3 17">3.6.1.27</ecNumber>
    </recommendedName>
    <alternativeName>
        <fullName evidence="15 17">Bacitracin resistance protein</fullName>
    </alternativeName>
    <alternativeName>
        <fullName evidence="14 17">Undecaprenyl pyrophosphate phosphatase</fullName>
    </alternativeName>
</protein>
<dbReference type="Pfam" id="PF02673">
    <property type="entry name" value="BacA"/>
    <property type="match status" value="1"/>
</dbReference>
<comment type="caution">
    <text evidence="18">The sequence shown here is derived from an EMBL/GenBank/DDBJ whole genome shotgun (WGS) entry which is preliminary data.</text>
</comment>
<dbReference type="GO" id="GO:0050380">
    <property type="term" value="F:undecaprenyl-diphosphatase activity"/>
    <property type="evidence" value="ECO:0007669"/>
    <property type="project" value="UniProtKB-UniRule"/>
</dbReference>
<evidence type="ECO:0000313" key="18">
    <source>
        <dbReference type="EMBL" id="MTK21166.1"/>
    </source>
</evidence>
<dbReference type="GO" id="GO:0009252">
    <property type="term" value="P:peptidoglycan biosynthetic process"/>
    <property type="evidence" value="ECO:0007669"/>
    <property type="project" value="UniProtKB-KW"/>
</dbReference>
<keyword evidence="7 17" id="KW-0378">Hydrolase</keyword>
<dbReference type="NCBIfam" id="TIGR00753">
    <property type="entry name" value="undec_PP_bacA"/>
    <property type="match status" value="1"/>
</dbReference>
<evidence type="ECO:0000256" key="3">
    <source>
        <dbReference type="ARBA" id="ARBA00012374"/>
    </source>
</evidence>
<evidence type="ECO:0000256" key="16">
    <source>
        <dbReference type="ARBA" id="ARBA00047594"/>
    </source>
</evidence>
<dbReference type="GO" id="GO:0046677">
    <property type="term" value="P:response to antibiotic"/>
    <property type="evidence" value="ECO:0007669"/>
    <property type="project" value="UniProtKB-UniRule"/>
</dbReference>
<evidence type="ECO:0000256" key="13">
    <source>
        <dbReference type="ARBA" id="ARBA00023316"/>
    </source>
</evidence>
<evidence type="ECO:0000256" key="6">
    <source>
        <dbReference type="ARBA" id="ARBA00022692"/>
    </source>
</evidence>
<keyword evidence="5 17" id="KW-1003">Cell membrane</keyword>
<dbReference type="HAMAP" id="MF_01006">
    <property type="entry name" value="Undec_diphosphatase"/>
    <property type="match status" value="1"/>
</dbReference>
<keyword evidence="9 17" id="KW-0573">Peptidoglycan synthesis</keyword>
<feature type="transmembrane region" description="Helical" evidence="17">
    <location>
        <begin position="116"/>
        <end position="133"/>
    </location>
</feature>
<organism evidence="18 19">
    <name type="scientific">Turicibacter sanguinis</name>
    <dbReference type="NCBI Taxonomy" id="154288"/>
    <lineage>
        <taxon>Bacteria</taxon>
        <taxon>Bacillati</taxon>
        <taxon>Bacillota</taxon>
        <taxon>Erysipelotrichia</taxon>
        <taxon>Erysipelotrichales</taxon>
        <taxon>Turicibacteraceae</taxon>
        <taxon>Turicibacter</taxon>
    </lineage>
</organism>
<feature type="transmembrane region" description="Helical" evidence="17">
    <location>
        <begin position="87"/>
        <end position="104"/>
    </location>
</feature>
<keyword evidence="12 17" id="KW-0046">Antibiotic resistance</keyword>
<evidence type="ECO:0000256" key="12">
    <source>
        <dbReference type="ARBA" id="ARBA00023251"/>
    </source>
</evidence>
<evidence type="ECO:0000256" key="1">
    <source>
        <dbReference type="ARBA" id="ARBA00004651"/>
    </source>
</evidence>
<dbReference type="GO" id="GO:0005886">
    <property type="term" value="C:plasma membrane"/>
    <property type="evidence" value="ECO:0007669"/>
    <property type="project" value="UniProtKB-SubCell"/>
</dbReference>
<feature type="transmembrane region" description="Helical" evidence="17">
    <location>
        <begin position="48"/>
        <end position="66"/>
    </location>
</feature>
<dbReference type="EMBL" id="WMQE01000012">
    <property type="protein sequence ID" value="MTK21166.1"/>
    <property type="molecule type" value="Genomic_DNA"/>
</dbReference>
<dbReference type="Proteomes" id="UP000487649">
    <property type="component" value="Unassembled WGS sequence"/>
</dbReference>
<comment type="similarity">
    <text evidence="2 17">Belongs to the UppP family.</text>
</comment>
<keyword evidence="8 17" id="KW-0133">Cell shape</keyword>
<dbReference type="GO" id="GO:0071555">
    <property type="term" value="P:cell wall organization"/>
    <property type="evidence" value="ECO:0007669"/>
    <property type="project" value="UniProtKB-KW"/>
</dbReference>
<keyword evidence="10 17" id="KW-1133">Transmembrane helix</keyword>
<comment type="subcellular location">
    <subcellularLocation>
        <location evidence="1 17">Cell membrane</location>
        <topology evidence="1 17">Multi-pass membrane protein</topology>
    </subcellularLocation>
</comment>
<dbReference type="InterPro" id="IPR003824">
    <property type="entry name" value="UppP"/>
</dbReference>
<dbReference type="AlphaFoldDB" id="A0A9X5AP54"/>
<comment type="miscellaneous">
    <text evidence="17">Bacitracin is thought to be involved in the inhibition of peptidoglycan synthesis by sequestering undecaprenyl diphosphate, thereby reducing the pool of lipid carrier available.</text>
</comment>
<dbReference type="NCBIfam" id="NF001390">
    <property type="entry name" value="PRK00281.1-4"/>
    <property type="match status" value="1"/>
</dbReference>
<keyword evidence="6 17" id="KW-0812">Transmembrane</keyword>
<feature type="transmembrane region" description="Helical" evidence="17">
    <location>
        <begin position="189"/>
        <end position="210"/>
    </location>
</feature>
<evidence type="ECO:0000256" key="10">
    <source>
        <dbReference type="ARBA" id="ARBA00022989"/>
    </source>
</evidence>
<evidence type="ECO:0000256" key="4">
    <source>
        <dbReference type="ARBA" id="ARBA00021581"/>
    </source>
</evidence>
<evidence type="ECO:0000256" key="14">
    <source>
        <dbReference type="ARBA" id="ARBA00032707"/>
    </source>
</evidence>
<evidence type="ECO:0000256" key="9">
    <source>
        <dbReference type="ARBA" id="ARBA00022984"/>
    </source>
</evidence>
<dbReference type="EC" id="3.6.1.27" evidence="3 17"/>
<evidence type="ECO:0000256" key="5">
    <source>
        <dbReference type="ARBA" id="ARBA00022475"/>
    </source>
</evidence>
<evidence type="ECO:0000256" key="17">
    <source>
        <dbReference type="HAMAP-Rule" id="MF_01006"/>
    </source>
</evidence>